<dbReference type="AlphaFoldDB" id="A0A7H1VIV5"/>
<evidence type="ECO:0000313" key="2">
    <source>
        <dbReference type="Proteomes" id="UP000306409"/>
    </source>
</evidence>
<keyword evidence="2" id="KW-1185">Reference proteome</keyword>
<dbReference type="RefSeq" id="WP_171003480.1">
    <property type="nucleotide sequence ID" value="NZ_CP061336.1"/>
</dbReference>
<evidence type="ECO:0000313" key="1">
    <source>
        <dbReference type="EMBL" id="QNU65317.1"/>
    </source>
</evidence>
<proteinExistence type="predicted"/>
<reference evidence="1 2" key="1">
    <citation type="submission" date="2020-09" db="EMBL/GenBank/DDBJ databases">
        <title>Characterization and genome sequencing of Ruminiclostridium sp. nov. MA18.</title>
        <authorList>
            <person name="Rettenmaier R."/>
            <person name="Kowollik M.-L."/>
            <person name="Liebl W."/>
            <person name="Zverlov V."/>
        </authorList>
    </citation>
    <scope>NUCLEOTIDE SEQUENCE [LARGE SCALE GENOMIC DNA]</scope>
    <source>
        <strain evidence="1 2">MA18</strain>
    </source>
</reference>
<dbReference type="Proteomes" id="UP000306409">
    <property type="component" value="Chromosome"/>
</dbReference>
<name>A0A7H1VIV5_9FIRM</name>
<dbReference type="EMBL" id="CP061336">
    <property type="protein sequence ID" value="QNU65317.1"/>
    <property type="molecule type" value="Genomic_DNA"/>
</dbReference>
<organism evidence="1 2">
    <name type="scientific">Ruminiclostridium herbifermentans</name>
    <dbReference type="NCBI Taxonomy" id="2488810"/>
    <lineage>
        <taxon>Bacteria</taxon>
        <taxon>Bacillati</taxon>
        <taxon>Bacillota</taxon>
        <taxon>Clostridia</taxon>
        <taxon>Eubacteriales</taxon>
        <taxon>Oscillospiraceae</taxon>
        <taxon>Ruminiclostridium</taxon>
    </lineage>
</organism>
<accession>A0A7H1VIV5</accession>
<sequence length="54" mass="6515">MKELGWKKERYYVPPRCIGFILCKKSNVEVSMKELGWKKERYYVPPRCIGFILC</sequence>
<dbReference type="KEGG" id="rher:EHE19_010225"/>
<protein>
    <submittedName>
        <fullName evidence="1">Uncharacterized protein</fullName>
    </submittedName>
</protein>
<gene>
    <name evidence="1" type="ORF">EHE19_010225</name>
</gene>